<name>A0A061H4S2_9BASI</name>
<dbReference type="Proteomes" id="UP000053664">
    <property type="component" value="Unassembled WGS sequence"/>
</dbReference>
<dbReference type="RefSeq" id="XP_007880378.1">
    <property type="nucleotide sequence ID" value="XM_007882187.1"/>
</dbReference>
<dbReference type="KEGG" id="pfp:PFL1_04661"/>
<dbReference type="HOGENOM" id="CLU_1289445_0_0_1"/>
<accession>A0A061H4S2</accession>
<gene>
    <name evidence="1" type="ORF">PFL1_04661</name>
</gene>
<sequence>MLIRHAIVLATSHGWRQMQHLVSIPLLIVAIVALAAPALASRPVYRGSNGGTCTLHTDVHPPFAKQSTLQGNQCTLSNSTPTYVCGKLNVDQLALACLNARGDFARSYQRAEWVDSGCSVSMMKFSTSVLGLLAMVLAADVAPAMADDLKVVLTNFYYTCTTGRGGPFPPTFKLETTVCKLRDRKHIYVCDMDSGPFIQACDGIGGDVTKGPPF</sequence>
<dbReference type="EMBL" id="KE361637">
    <property type="protein sequence ID" value="EPQ27917.1"/>
    <property type="molecule type" value="Genomic_DNA"/>
</dbReference>
<protein>
    <recommendedName>
        <fullName evidence="3">Cyanovirin-N domain-containing protein</fullName>
    </recommendedName>
</protein>
<dbReference type="AlphaFoldDB" id="A0A061H4S2"/>
<evidence type="ECO:0008006" key="3">
    <source>
        <dbReference type="Google" id="ProtNLM"/>
    </source>
</evidence>
<evidence type="ECO:0000313" key="1">
    <source>
        <dbReference type="EMBL" id="EPQ27917.1"/>
    </source>
</evidence>
<dbReference type="GeneID" id="19318762"/>
<evidence type="ECO:0000313" key="2">
    <source>
        <dbReference type="Proteomes" id="UP000053664"/>
    </source>
</evidence>
<proteinExistence type="predicted"/>
<organism evidence="1 2">
    <name type="scientific">Pseudozyma flocculosa PF-1</name>
    <dbReference type="NCBI Taxonomy" id="1277687"/>
    <lineage>
        <taxon>Eukaryota</taxon>
        <taxon>Fungi</taxon>
        <taxon>Dikarya</taxon>
        <taxon>Basidiomycota</taxon>
        <taxon>Ustilaginomycotina</taxon>
        <taxon>Ustilaginomycetes</taxon>
        <taxon>Ustilaginales</taxon>
        <taxon>Ustilaginaceae</taxon>
        <taxon>Pseudozyma</taxon>
    </lineage>
</organism>
<reference evidence="1 2" key="1">
    <citation type="journal article" date="2013" name="Plant Cell">
        <title>The transition from a phytopathogenic smut ancestor to an anamorphic biocontrol agent deciphered by comparative whole-genome analysis.</title>
        <authorList>
            <person name="Lefebvre F."/>
            <person name="Joly D.L."/>
            <person name="Labbe C."/>
            <person name="Teichmann B."/>
            <person name="Linning R."/>
            <person name="Belzile F."/>
            <person name="Bakkeren G."/>
            <person name="Belanger R.R."/>
        </authorList>
    </citation>
    <scope>NUCLEOTIDE SEQUENCE [LARGE SCALE GENOMIC DNA]</scope>
    <source>
        <strain evidence="1 2">PF-1</strain>
    </source>
</reference>